<accession>A0ABR3S1P4</accession>
<dbReference type="Pfam" id="PF13013">
    <property type="entry name" value="F-box-like_2"/>
    <property type="match status" value="1"/>
</dbReference>
<proteinExistence type="predicted"/>
<sequence length="159" mass="18292">MPRRNPTTADSDQSFNVADMLSRSLAAMRLAEDKERDARWRIMQEQRRAKQTVLAEQKGFEDKKTAAAEKLENSQAEYRNQKRLALETLGPFLSLPAELCNYIYSFCKEPKLLLPRSRTNDDDNKTVGEYLALTQVNKQIRAEFKPMHGEWIKGATVDP</sequence>
<name>A0ABR3S1P4_9PLEO</name>
<dbReference type="Proteomes" id="UP001521785">
    <property type="component" value="Unassembled WGS sequence"/>
</dbReference>
<evidence type="ECO:0000259" key="1">
    <source>
        <dbReference type="Pfam" id="PF13013"/>
    </source>
</evidence>
<evidence type="ECO:0000313" key="2">
    <source>
        <dbReference type="EMBL" id="KAL1610137.1"/>
    </source>
</evidence>
<protein>
    <recommendedName>
        <fullName evidence="1">F-box domain-containing protein</fullName>
    </recommendedName>
</protein>
<keyword evidence="3" id="KW-1185">Reference proteome</keyword>
<comment type="caution">
    <text evidence="2">The sequence shown here is derived from an EMBL/GenBank/DDBJ whole genome shotgun (WGS) entry which is preliminary data.</text>
</comment>
<gene>
    <name evidence="2" type="ORF">SLS60_001802</name>
</gene>
<dbReference type="InterPro" id="IPR001810">
    <property type="entry name" value="F-box_dom"/>
</dbReference>
<reference evidence="2 3" key="1">
    <citation type="submission" date="2024-02" db="EMBL/GenBank/DDBJ databases">
        <title>De novo assembly and annotation of 12 fungi associated with fruit tree decline syndrome in Ontario, Canada.</title>
        <authorList>
            <person name="Sulman M."/>
            <person name="Ellouze W."/>
            <person name="Ilyukhin E."/>
        </authorList>
    </citation>
    <scope>NUCLEOTIDE SEQUENCE [LARGE SCALE GENOMIC DNA]</scope>
    <source>
        <strain evidence="2 3">M42-189</strain>
    </source>
</reference>
<evidence type="ECO:0000313" key="3">
    <source>
        <dbReference type="Proteomes" id="UP001521785"/>
    </source>
</evidence>
<organism evidence="2 3">
    <name type="scientific">Paraconiothyrium brasiliense</name>
    <dbReference type="NCBI Taxonomy" id="300254"/>
    <lineage>
        <taxon>Eukaryota</taxon>
        <taxon>Fungi</taxon>
        <taxon>Dikarya</taxon>
        <taxon>Ascomycota</taxon>
        <taxon>Pezizomycotina</taxon>
        <taxon>Dothideomycetes</taxon>
        <taxon>Pleosporomycetidae</taxon>
        <taxon>Pleosporales</taxon>
        <taxon>Massarineae</taxon>
        <taxon>Didymosphaeriaceae</taxon>
        <taxon>Paraconiothyrium</taxon>
    </lineage>
</organism>
<feature type="domain" description="F-box" evidence="1">
    <location>
        <begin position="92"/>
        <end position="147"/>
    </location>
</feature>
<dbReference type="EMBL" id="JAKJXO020000002">
    <property type="protein sequence ID" value="KAL1610137.1"/>
    <property type="molecule type" value="Genomic_DNA"/>
</dbReference>